<evidence type="ECO:0000313" key="1">
    <source>
        <dbReference type="EMBL" id="MPN54262.1"/>
    </source>
</evidence>
<gene>
    <name evidence="1" type="ORF">SDC9_201932</name>
</gene>
<reference evidence="1" key="1">
    <citation type="submission" date="2019-08" db="EMBL/GenBank/DDBJ databases">
        <authorList>
            <person name="Kucharzyk K."/>
            <person name="Murdoch R.W."/>
            <person name="Higgins S."/>
            <person name="Loffler F."/>
        </authorList>
    </citation>
    <scope>NUCLEOTIDE SEQUENCE</scope>
</reference>
<dbReference type="AlphaFoldDB" id="A0A645ITT7"/>
<accession>A0A645ITT7</accession>
<proteinExistence type="predicted"/>
<evidence type="ECO:0008006" key="2">
    <source>
        <dbReference type="Google" id="ProtNLM"/>
    </source>
</evidence>
<comment type="caution">
    <text evidence="1">The sequence shown here is derived from an EMBL/GenBank/DDBJ whole genome shotgun (WGS) entry which is preliminary data.</text>
</comment>
<dbReference type="SUPFAM" id="SSF109755">
    <property type="entry name" value="PhoU-like"/>
    <property type="match status" value="1"/>
</dbReference>
<sequence length="86" mass="9461">MRTGRQVIELFLRSVGAWVKVNLVEANEIVEEAAKLSKVCNDQNKNVSGLSKEITMTVNMIMGSLSRISEYSADISELAINAAMSR</sequence>
<organism evidence="1">
    <name type="scientific">bioreactor metagenome</name>
    <dbReference type="NCBI Taxonomy" id="1076179"/>
    <lineage>
        <taxon>unclassified sequences</taxon>
        <taxon>metagenomes</taxon>
        <taxon>ecological metagenomes</taxon>
    </lineage>
</organism>
<name>A0A645ITT7_9ZZZZ</name>
<protein>
    <recommendedName>
        <fullName evidence="2">Methyl-accepting transducer domain-containing protein</fullName>
    </recommendedName>
</protein>
<dbReference type="EMBL" id="VSSQ01122324">
    <property type="protein sequence ID" value="MPN54262.1"/>
    <property type="molecule type" value="Genomic_DNA"/>
</dbReference>